<evidence type="ECO:0000256" key="5">
    <source>
        <dbReference type="ARBA" id="ARBA00023235"/>
    </source>
</evidence>
<dbReference type="Pfam" id="PF00580">
    <property type="entry name" value="UvrD-helicase"/>
    <property type="match status" value="2"/>
</dbReference>
<dbReference type="Gene3D" id="3.40.50.300">
    <property type="entry name" value="P-loop containing nucleotide triphosphate hydrolases"/>
    <property type="match status" value="3"/>
</dbReference>
<comment type="catalytic activity">
    <reaction evidence="8">
        <text>ATP + H2O = ADP + phosphate + H(+)</text>
        <dbReference type="Rhea" id="RHEA:13065"/>
        <dbReference type="ChEBI" id="CHEBI:15377"/>
        <dbReference type="ChEBI" id="CHEBI:15378"/>
        <dbReference type="ChEBI" id="CHEBI:30616"/>
        <dbReference type="ChEBI" id="CHEBI:43474"/>
        <dbReference type="ChEBI" id="CHEBI:456216"/>
        <dbReference type="EC" id="5.6.2.4"/>
    </reaction>
</comment>
<dbReference type="PROSITE" id="PS51198">
    <property type="entry name" value="UVRD_HELICASE_ATP_BIND"/>
    <property type="match status" value="1"/>
</dbReference>
<dbReference type="InterPro" id="IPR014016">
    <property type="entry name" value="UvrD-like_ATP-bd"/>
</dbReference>
<dbReference type="Pfam" id="PF13361">
    <property type="entry name" value="UvrD_C"/>
    <property type="match status" value="2"/>
</dbReference>
<dbReference type="PANTHER" id="PTHR11070:SF2">
    <property type="entry name" value="ATP-DEPENDENT DNA HELICASE SRS2"/>
    <property type="match status" value="1"/>
</dbReference>
<keyword evidence="1" id="KW-0547">Nucleotide-binding</keyword>
<evidence type="ECO:0000256" key="7">
    <source>
        <dbReference type="ARBA" id="ARBA00034808"/>
    </source>
</evidence>
<dbReference type="EMBL" id="MN739174">
    <property type="protein sequence ID" value="QHS92214.1"/>
    <property type="molecule type" value="Genomic_DNA"/>
</dbReference>
<evidence type="ECO:0000256" key="1">
    <source>
        <dbReference type="ARBA" id="ARBA00022741"/>
    </source>
</evidence>
<organism evidence="10">
    <name type="scientific">viral metagenome</name>
    <dbReference type="NCBI Taxonomy" id="1070528"/>
    <lineage>
        <taxon>unclassified sequences</taxon>
        <taxon>metagenomes</taxon>
        <taxon>organismal metagenomes</taxon>
    </lineage>
</organism>
<keyword evidence="3" id="KW-0347">Helicase</keyword>
<proteinExistence type="predicted"/>
<evidence type="ECO:0000256" key="2">
    <source>
        <dbReference type="ARBA" id="ARBA00022801"/>
    </source>
</evidence>
<dbReference type="InterPro" id="IPR027417">
    <property type="entry name" value="P-loop_NTPase"/>
</dbReference>
<reference evidence="10" key="1">
    <citation type="journal article" date="2020" name="Nature">
        <title>Giant virus diversity and host interactions through global metagenomics.</title>
        <authorList>
            <person name="Schulz F."/>
            <person name="Roux S."/>
            <person name="Paez-Espino D."/>
            <person name="Jungbluth S."/>
            <person name="Walsh D.A."/>
            <person name="Denef V.J."/>
            <person name="McMahon K.D."/>
            <person name="Konstantinidis K.T."/>
            <person name="Eloe-Fadrosh E.A."/>
            <person name="Kyrpides N.C."/>
            <person name="Woyke T."/>
        </authorList>
    </citation>
    <scope>NUCLEOTIDE SEQUENCE</scope>
    <source>
        <strain evidence="10">GVMAG-M-3300013285-6</strain>
    </source>
</reference>
<sequence length="765" mass="88058">MGDTLTFSKKTIRVNSEQLAAIHRPPGVHQRIIASAGSGKTTTLTARIAYLVEVHGVKSEAIVLMTFSRNAANQMKARISSLIGDTKLWVGTFHGLSRQLLQTYSTESLKTLYFVDELIAMGEAWLKTEKGRRWVGKLRYVVVDEFQDINDAQWRFLERLLHPNAYLIIVGDDCQNIYTWRGSHVKYILNLHDQVSGLVDDQLRRNYRSSEAIVKAANAVMQKIPTLPWKGTMIAENKGGDKPHIRFFYRAADETRWIIKDILEYIDLHPAHTIAVLSRTNVDLYRIEEEMIQRGIRCRLRDIGIDEESGEGSFCVDLVTLHASKGLEWDSVYMIHCNDDSFPSSKKPENIICERRLFYVGVTRPRHRLQLSYTRDERDLCRFVREIPHDFLQYHGLARYCLSTCDLAEGKRRLKDLLGCLDGDDLHSLREEGPLAWLQRDNLTLKPLFPPGELWKLPIWATGELAADFQRFLRVWTLREISRLSGTRFRNIEIENLLFILRIFTEDKDFWQTWTLELEECIAFFFGSKEAAKVPPPIDYGTMEEWAKKKGLSWEPPDLIRATSIVAKIRGQLRPLRFDEYDLKEFRFATTRYVVPGQWRSEVLKSWRRVVDTRIPSEECLVDLWRLGALSLVAEGRNAALYRASSMADRLHEEELGEFLTSASQSLVKWLPSPIVGMSRQITYEDQFQEIVDLQTDTAFWKISSTTFTAQDVLELAMVAWFADVDCTSIGILLPLEGRIYTLALPQGWAQKAALILARARVKSS</sequence>
<keyword evidence="4" id="KW-0067">ATP-binding</keyword>
<dbReference type="GO" id="GO:0005524">
    <property type="term" value="F:ATP binding"/>
    <property type="evidence" value="ECO:0007669"/>
    <property type="project" value="UniProtKB-KW"/>
</dbReference>
<dbReference type="AlphaFoldDB" id="A0A6C0BKK8"/>
<dbReference type="GO" id="GO:0016787">
    <property type="term" value="F:hydrolase activity"/>
    <property type="evidence" value="ECO:0007669"/>
    <property type="project" value="UniProtKB-KW"/>
</dbReference>
<evidence type="ECO:0000256" key="4">
    <source>
        <dbReference type="ARBA" id="ARBA00022840"/>
    </source>
</evidence>
<name>A0A6C0BKK8_9ZZZZ</name>
<feature type="domain" description="UvrD-like helicase ATP-binding" evidence="9">
    <location>
        <begin position="13"/>
        <end position="210"/>
    </location>
</feature>
<evidence type="ECO:0000313" key="10">
    <source>
        <dbReference type="EMBL" id="QHS92214.1"/>
    </source>
</evidence>
<evidence type="ECO:0000256" key="6">
    <source>
        <dbReference type="ARBA" id="ARBA00034617"/>
    </source>
</evidence>
<dbReference type="SUPFAM" id="SSF52540">
    <property type="entry name" value="P-loop containing nucleoside triphosphate hydrolases"/>
    <property type="match status" value="1"/>
</dbReference>
<dbReference type="CDD" id="cd17932">
    <property type="entry name" value="DEXQc_UvrD"/>
    <property type="match status" value="1"/>
</dbReference>
<dbReference type="CDD" id="cd18807">
    <property type="entry name" value="SF1_C_UvrD"/>
    <property type="match status" value="1"/>
</dbReference>
<dbReference type="InterPro" id="IPR000212">
    <property type="entry name" value="DNA_helicase_UvrD/REP"/>
</dbReference>
<keyword evidence="2" id="KW-0378">Hydrolase</keyword>
<dbReference type="InterPro" id="IPR014017">
    <property type="entry name" value="DNA_helicase_UvrD-like_C"/>
</dbReference>
<evidence type="ECO:0000256" key="8">
    <source>
        <dbReference type="ARBA" id="ARBA00048988"/>
    </source>
</evidence>
<comment type="catalytic activity">
    <reaction evidence="6">
        <text>Couples ATP hydrolysis with the unwinding of duplex DNA by translocating in the 3'-5' direction.</text>
        <dbReference type="EC" id="5.6.2.4"/>
    </reaction>
</comment>
<dbReference type="PANTHER" id="PTHR11070">
    <property type="entry name" value="UVRD / RECB / PCRA DNA HELICASE FAMILY MEMBER"/>
    <property type="match status" value="1"/>
</dbReference>
<protein>
    <recommendedName>
        <fullName evidence="7">DNA 3'-5' helicase</fullName>
        <ecNumber evidence="7">5.6.2.4</ecNumber>
    </recommendedName>
</protein>
<dbReference type="GO" id="GO:0043138">
    <property type="term" value="F:3'-5' DNA helicase activity"/>
    <property type="evidence" value="ECO:0007669"/>
    <property type="project" value="UniProtKB-EC"/>
</dbReference>
<evidence type="ECO:0000256" key="3">
    <source>
        <dbReference type="ARBA" id="ARBA00022806"/>
    </source>
</evidence>
<keyword evidence="5" id="KW-0413">Isomerase</keyword>
<dbReference type="EC" id="5.6.2.4" evidence="7"/>
<accession>A0A6C0BKK8</accession>
<dbReference type="GO" id="GO:0003677">
    <property type="term" value="F:DNA binding"/>
    <property type="evidence" value="ECO:0007669"/>
    <property type="project" value="InterPro"/>
</dbReference>
<evidence type="ECO:0000259" key="9">
    <source>
        <dbReference type="PROSITE" id="PS51198"/>
    </source>
</evidence>